<dbReference type="InterPro" id="IPR012910">
    <property type="entry name" value="Plug_dom"/>
</dbReference>
<dbReference type="RefSeq" id="WP_120258537.1">
    <property type="nucleotide sequence ID" value="NZ_RAPY01000001.1"/>
</dbReference>
<dbReference type="Pfam" id="PF13715">
    <property type="entry name" value="CarbopepD_reg_2"/>
    <property type="match status" value="1"/>
</dbReference>
<dbReference type="Gene3D" id="2.170.130.10">
    <property type="entry name" value="TonB-dependent receptor, plug domain"/>
    <property type="match status" value="1"/>
</dbReference>
<evidence type="ECO:0000313" key="4">
    <source>
        <dbReference type="EMBL" id="RKE56927.1"/>
    </source>
</evidence>
<organism evidence="4 5">
    <name type="scientific">Sphingobacterium detergens</name>
    <dbReference type="NCBI Taxonomy" id="1145106"/>
    <lineage>
        <taxon>Bacteria</taxon>
        <taxon>Pseudomonadati</taxon>
        <taxon>Bacteroidota</taxon>
        <taxon>Sphingobacteriia</taxon>
        <taxon>Sphingobacteriales</taxon>
        <taxon>Sphingobacteriaceae</taxon>
        <taxon>Sphingobacterium</taxon>
    </lineage>
</organism>
<dbReference type="SUPFAM" id="SSF56935">
    <property type="entry name" value="Porins"/>
    <property type="match status" value="1"/>
</dbReference>
<evidence type="ECO:0000256" key="2">
    <source>
        <dbReference type="SAM" id="SignalP"/>
    </source>
</evidence>
<keyword evidence="5" id="KW-1185">Reference proteome</keyword>
<dbReference type="InterPro" id="IPR037066">
    <property type="entry name" value="Plug_dom_sf"/>
</dbReference>
<dbReference type="GO" id="GO:0009279">
    <property type="term" value="C:cell outer membrane"/>
    <property type="evidence" value="ECO:0007669"/>
    <property type="project" value="TreeGrafter"/>
</dbReference>
<comment type="caution">
    <text evidence="4">The sequence shown here is derived from an EMBL/GenBank/DDBJ whole genome shotgun (WGS) entry which is preliminary data.</text>
</comment>
<feature type="domain" description="TonB-dependent receptor plug" evidence="3">
    <location>
        <begin position="120"/>
        <end position="254"/>
    </location>
</feature>
<evidence type="ECO:0000313" key="5">
    <source>
        <dbReference type="Proteomes" id="UP000286246"/>
    </source>
</evidence>
<dbReference type="Gene3D" id="2.60.40.1120">
    <property type="entry name" value="Carboxypeptidase-like, regulatory domain"/>
    <property type="match status" value="1"/>
</dbReference>
<dbReference type="PANTHER" id="PTHR30069">
    <property type="entry name" value="TONB-DEPENDENT OUTER MEMBRANE RECEPTOR"/>
    <property type="match status" value="1"/>
</dbReference>
<dbReference type="Proteomes" id="UP000286246">
    <property type="component" value="Unassembled WGS sequence"/>
</dbReference>
<keyword evidence="4" id="KW-0675">Receptor</keyword>
<dbReference type="InterPro" id="IPR008969">
    <property type="entry name" value="CarboxyPept-like_regulatory"/>
</dbReference>
<dbReference type="OrthoDB" id="1151166at2"/>
<feature type="chain" id="PRO_5019581512" evidence="2">
    <location>
        <begin position="20"/>
        <end position="903"/>
    </location>
</feature>
<name>A0A420BJR3_SPHD1</name>
<protein>
    <submittedName>
        <fullName evidence="4">TonB-dependent receptor-like protein</fullName>
    </submittedName>
</protein>
<dbReference type="PANTHER" id="PTHR30069:SF29">
    <property type="entry name" value="HEMOGLOBIN AND HEMOGLOBIN-HAPTOGLOBIN-BINDING PROTEIN 1-RELATED"/>
    <property type="match status" value="1"/>
</dbReference>
<reference evidence="4 5" key="1">
    <citation type="submission" date="2018-09" db="EMBL/GenBank/DDBJ databases">
        <title>Genomic Encyclopedia of Type Strains, Phase III (KMG-III): the genomes of soil and plant-associated and newly described type strains.</title>
        <authorList>
            <person name="Whitman W."/>
        </authorList>
    </citation>
    <scope>NUCLEOTIDE SEQUENCE [LARGE SCALE GENOMIC DNA]</scope>
    <source>
        <strain evidence="4 5">CECT 7938</strain>
    </source>
</reference>
<accession>A0A420BJR3</accession>
<sequence length="903" mass="102681">MKKTFFILIFVFCSIIVHAQHTAIGGKVLDEKRRPLSGATVSINSFDLTSETDAKGDFNLIIPVKNYSDSVLLSVSYVGKKMVELWVDVRKRKENLDFILRDNSLTLDEINVNQIFKQNKNSISSIVFDEEAIERVQAFSLMDVLNTLPGKQMTAPNINAPQTLNLRNTLDESNSLNNSLGIPIIIDGVRLSNDANMQSRPVGQRGMAGSVLPAVTSGNAADVPFRGVDLREIPVESIEKIEVIQGVASAEHGELTDGAILIERKTGNSPLHFSTNINDGSRNYSLNKGFGLPKNLGGITTDLNYAISNSNPQDKVQEYRRYGGSLRWNTVASRKLRNKLSLDFNMRIDDAKQDPDDNSRRKYYSKEIGFRFSNTTQLNYSTRFFDEINFMLSYSIRKQESFAQWLLNQGNKPYTAKDTTGIYEGILLNSQYLAEEEIIGKPITANTSLKFTKRFQIGKTFHSLLYGFNGSYANNGGRGIISDPDRPRFINFNNQNIRPYSFELNPALINTGIYITDNFHYKLFGKKINSNFGVRFDNQNGSTSFQPRLNTRIVLDKRWALSAAFGVATKSPTLAHRYPSPSWIDVPLIIAQNSQSSLYLVYTEKFITKNENLKSSKSESAEFNIEFKNHWITSRINSYYKNNSNGFNSVKVYKPFHLPIFDYHYNESLNQIVYQETGRYIDYYDKSYNKIENFKNSYTYGFDWSLAFKEIKFIRTSFSTSTSYILSEQNDKILEAIDLSSPVQINGQPISYLLYQPSNQGKRYVLTSKLNTTTHIPTIGFVIMTNTDIFWKNRYKRNYNDNFQKPVGYLDANMKQVLINNDLASSLPIRGLELFDGQQRIIYMNFSMSVAKEISKKIRIAVTAYNTFNVQPTSSYRDPNTNQDVIVTYNSPLSITGGISIKL</sequence>
<dbReference type="GO" id="GO:0015344">
    <property type="term" value="F:siderophore uptake transmembrane transporter activity"/>
    <property type="evidence" value="ECO:0007669"/>
    <property type="project" value="TreeGrafter"/>
</dbReference>
<dbReference type="SUPFAM" id="SSF49464">
    <property type="entry name" value="Carboxypeptidase regulatory domain-like"/>
    <property type="match status" value="1"/>
</dbReference>
<dbReference type="GO" id="GO:0044718">
    <property type="term" value="P:siderophore transmembrane transport"/>
    <property type="evidence" value="ECO:0007669"/>
    <property type="project" value="TreeGrafter"/>
</dbReference>
<feature type="signal peptide" evidence="2">
    <location>
        <begin position="1"/>
        <end position="19"/>
    </location>
</feature>
<gene>
    <name evidence="4" type="ORF">DFQ12_1801</name>
</gene>
<dbReference type="EMBL" id="RAPY01000001">
    <property type="protein sequence ID" value="RKE56927.1"/>
    <property type="molecule type" value="Genomic_DNA"/>
</dbReference>
<evidence type="ECO:0000256" key="1">
    <source>
        <dbReference type="ARBA" id="ARBA00022729"/>
    </source>
</evidence>
<evidence type="ECO:0000259" key="3">
    <source>
        <dbReference type="Pfam" id="PF07715"/>
    </source>
</evidence>
<dbReference type="Pfam" id="PF07715">
    <property type="entry name" value="Plug"/>
    <property type="match status" value="1"/>
</dbReference>
<dbReference type="InterPro" id="IPR039426">
    <property type="entry name" value="TonB-dep_rcpt-like"/>
</dbReference>
<proteinExistence type="predicted"/>
<dbReference type="AlphaFoldDB" id="A0A420BJR3"/>
<keyword evidence="1 2" id="KW-0732">Signal</keyword>